<evidence type="ECO:0000256" key="3">
    <source>
        <dbReference type="ARBA" id="ARBA00022558"/>
    </source>
</evidence>
<comment type="similarity">
    <text evidence="2">Belongs to the PilY1 family.</text>
</comment>
<name>A0ABV2CK45_9RHOO</name>
<dbReference type="Proteomes" id="UP001548590">
    <property type="component" value="Unassembled WGS sequence"/>
</dbReference>
<keyword evidence="6" id="KW-0281">Fimbrium</keyword>
<dbReference type="Pfam" id="PF05567">
    <property type="entry name" value="T4P_PilY1"/>
    <property type="match status" value="1"/>
</dbReference>
<feature type="signal peptide" evidence="7">
    <location>
        <begin position="1"/>
        <end position="27"/>
    </location>
</feature>
<evidence type="ECO:0000256" key="7">
    <source>
        <dbReference type="SAM" id="SignalP"/>
    </source>
</evidence>
<organism evidence="9 10">
    <name type="scientific">Uliginosibacterium paludis</name>
    <dbReference type="NCBI Taxonomy" id="1615952"/>
    <lineage>
        <taxon>Bacteria</taxon>
        <taxon>Pseudomonadati</taxon>
        <taxon>Pseudomonadota</taxon>
        <taxon>Betaproteobacteria</taxon>
        <taxon>Rhodocyclales</taxon>
        <taxon>Zoogloeaceae</taxon>
        <taxon>Uliginosibacterium</taxon>
    </lineage>
</organism>
<evidence type="ECO:0000256" key="6">
    <source>
        <dbReference type="ARBA" id="ARBA00023263"/>
    </source>
</evidence>
<reference evidence="9 10" key="1">
    <citation type="submission" date="2024-07" db="EMBL/GenBank/DDBJ databases">
        <title>Uliginosibacterium paludis KCTC:42655.</title>
        <authorList>
            <person name="Kim M.K."/>
        </authorList>
    </citation>
    <scope>NUCLEOTIDE SEQUENCE [LARGE SCALE GENOMIC DNA]</scope>
    <source>
        <strain evidence="9 10">KCTC 42655</strain>
    </source>
</reference>
<dbReference type="RefSeq" id="WP_345926230.1">
    <property type="nucleotide sequence ID" value="NZ_JBDIVF010000003.1"/>
</dbReference>
<evidence type="ECO:0000256" key="2">
    <source>
        <dbReference type="ARBA" id="ARBA00008387"/>
    </source>
</evidence>
<accession>A0ABV2CK45</accession>
<evidence type="ECO:0000313" key="9">
    <source>
        <dbReference type="EMBL" id="MET1488268.1"/>
    </source>
</evidence>
<dbReference type="EMBL" id="JBEWLZ010000001">
    <property type="protein sequence ID" value="MET1488268.1"/>
    <property type="molecule type" value="Genomic_DNA"/>
</dbReference>
<gene>
    <name evidence="9" type="ORF">ABVT11_00405</name>
</gene>
<keyword evidence="10" id="KW-1185">Reference proteome</keyword>
<dbReference type="InterPro" id="IPR011047">
    <property type="entry name" value="Quinoprotein_ADH-like_sf"/>
</dbReference>
<protein>
    <submittedName>
        <fullName evidence="9">PilC/PilY family type IV pilus protein</fullName>
    </submittedName>
</protein>
<proteinExistence type="inferred from homology"/>
<keyword evidence="3" id="KW-1029">Fimbrium biogenesis</keyword>
<dbReference type="SUPFAM" id="SSF50998">
    <property type="entry name" value="Quinoprotein alcohol dehydrogenase-like"/>
    <property type="match status" value="1"/>
</dbReference>
<dbReference type="InterPro" id="IPR008707">
    <property type="entry name" value="B-propeller_PilY1"/>
</dbReference>
<evidence type="ECO:0000259" key="8">
    <source>
        <dbReference type="Pfam" id="PF05567"/>
    </source>
</evidence>
<evidence type="ECO:0000256" key="4">
    <source>
        <dbReference type="ARBA" id="ARBA00022723"/>
    </source>
</evidence>
<comment type="caution">
    <text evidence="9">The sequence shown here is derived from an EMBL/GenBank/DDBJ whole genome shotgun (WGS) entry which is preliminary data.</text>
</comment>
<sequence>MIPSSTKKTLAPLGFLMALLLSSPVISAPSQKPLFLGTSAPPLMMLVMQRDHKLYYEAYNDASDLTGDGVPDIGYKPSKIDYLGYFDSNICYEYSATNKRFEPKSSATSKQCSKQWSGDFLNYLTTSRMDALRRVLYGGARYLDTKTETVLQRAFIPQDAHSWGKEYTSIAVNGYDITKYTPLALPASGKRHLFANTTLLNTADPLLRVRVDSTNRIWEWLSKERPVAGNDCASIANSNSGSACTGTLTDYAVRVQVCVSGLLDSVCTKYASGYYKPTGLLQKYGENESMHFGLLSGSYQKNLSGGVLRKNVGKFTDEIDAGTGQFLLQADNDQSIINTLNRLKVTGFGGSYEYSCGWITTQALTSGNCQMWGNPLAEMMFETVKYFAGGSVTSVYSVSQNSGEESTLKLPVASWKNPYAAAPAGGGAKTCAKPFILAISDIYPSYDSDELPGVDSNFKSSSYNDSFSTFNAKKVLDQIGNDEGISGSYFIGQSGNSTDGAPTAKSISGLGSIRGLAPEEPTKQGSYYSAAVAKWARMTDVNTVTGDQKVQTFAVAMASPLPTVRIPVSNGNFITVIPFAKSVAGSGISQSKTSFQPTNQLVDFYIDDIKNTDSSNADSSVNGGRPYYKFRINFEDVEQGADHDMDAIATYTVSKNADGTVTVSVSSDYAYGGMRQHMGYVISGTTADGTFLVVKDQDGGDGNGTIDYFLNYPAGKLSALTSSRTFTAGTTAASFIPHDPLWYAAKWGGYKDLNNSNSLDATNEWDSDGDGTPDNYYLVTNPAKLYEQLDKAFNDVISRSSSSTLLALNTTRLNSETRVYQASFNAENWSGELRAFKIAANGTLGDQVWEASGKIPEYANRKIYSWKMEKGATDTVYAATGISFSYDGLSNNQLTRLGQAAHLGTTVTAANQRGLIAYLSGDRTGEPAYRARTSLMGDIVNSDPTYGGGVDFGYDRLPSSAGGGTTYLTYLANKRAGTQMVYVGANDGMLHALNAETGVEKFAFVPDGVIGNLRNLASTDYATSHLYYVDGPLHYADAYVNSAWKSYLIGSTGAGGKSIFALDVTNPDSFSATSIKWEFTNSELGYTLNRPVIAKMANGRWAVITGNGPDSSSGTAKLFIVYLDAALNDANGWDSGQDYCTISTDTTTANGLGSVTVVLSASGTAQYIYAGDLKGRMWRFNMAAATGNCPTGWTANKIFTATNAANTAQPIMSAPQVEVGAQNGLMVFFGTGKHYETTDPTDKSIQSLYGILDKLAASPTALTRSNLTQQTFTVQKTETYTSDDGKSTYTKEIREVSRNTVDYSSKSGWYLDLVNMTSGSAVAEGERVISTPSVSGSNAIFTTYVPSADECAAGGSSWLIAVGYLTGQGQDTPFFDMNASGTFNSADGSPDGVRFGFGGAPAIASQSGGGKVILKPSDGDVEPIAIKSRRLMSSWRQIK</sequence>
<comment type="subcellular location">
    <subcellularLocation>
        <location evidence="1">Fimbrium</location>
    </subcellularLocation>
</comment>
<evidence type="ECO:0000256" key="1">
    <source>
        <dbReference type="ARBA" id="ARBA00004561"/>
    </source>
</evidence>
<keyword evidence="7" id="KW-0732">Signal</keyword>
<evidence type="ECO:0000313" key="10">
    <source>
        <dbReference type="Proteomes" id="UP001548590"/>
    </source>
</evidence>
<feature type="chain" id="PRO_5045139041" evidence="7">
    <location>
        <begin position="28"/>
        <end position="1439"/>
    </location>
</feature>
<evidence type="ECO:0000256" key="5">
    <source>
        <dbReference type="ARBA" id="ARBA00022837"/>
    </source>
</evidence>
<keyword evidence="4" id="KW-0479">Metal-binding</keyword>
<keyword evidence="5" id="KW-0106">Calcium</keyword>
<feature type="domain" description="PilY1 beta-propeller" evidence="8">
    <location>
        <begin position="936"/>
        <end position="1282"/>
    </location>
</feature>